<comment type="caution">
    <text evidence="2">The sequence shown here is derived from an EMBL/GenBank/DDBJ whole genome shotgun (WGS) entry which is preliminary data.</text>
</comment>
<keyword evidence="3" id="KW-1185">Reference proteome</keyword>
<accession>A0ABQ2KJP6</accession>
<evidence type="ECO:0000256" key="1">
    <source>
        <dbReference type="SAM" id="Phobius"/>
    </source>
</evidence>
<organism evidence="2 3">
    <name type="scientific">Agrococcus terreus</name>
    <dbReference type="NCBI Taxonomy" id="574649"/>
    <lineage>
        <taxon>Bacteria</taxon>
        <taxon>Bacillati</taxon>
        <taxon>Actinomycetota</taxon>
        <taxon>Actinomycetes</taxon>
        <taxon>Micrococcales</taxon>
        <taxon>Microbacteriaceae</taxon>
        <taxon>Agrococcus</taxon>
    </lineage>
</organism>
<feature type="transmembrane region" description="Helical" evidence="1">
    <location>
        <begin position="19"/>
        <end position="41"/>
    </location>
</feature>
<evidence type="ECO:0000313" key="2">
    <source>
        <dbReference type="EMBL" id="GGN84104.1"/>
    </source>
</evidence>
<evidence type="ECO:0008006" key="4">
    <source>
        <dbReference type="Google" id="ProtNLM"/>
    </source>
</evidence>
<sequence length="233" mass="24691">MAVEEVAGHRHERRLPLGAVLLGALLVVDLGLIALHLSHTLAGAGTYGQWSLAADGGWGELYQYLKWSWLSLGLVVLAWVGREWRWLPLSATFGVLLLTDAFLLHEQLGRRVGIAIDVAVPHVPAVELGGLVVIAAFGAVLVPAVVIAWATSRGRVRDRSSRVIALGAGLVVVGVLVDVAAATFLPVEVKRVWGDLLEDGGEMLLASAMLWVVALEALHALAPTAPRESPVPA</sequence>
<keyword evidence="1" id="KW-0812">Transmembrane</keyword>
<name>A0ABQ2KJP6_9MICO</name>
<evidence type="ECO:0000313" key="3">
    <source>
        <dbReference type="Proteomes" id="UP000626982"/>
    </source>
</evidence>
<feature type="transmembrane region" description="Helical" evidence="1">
    <location>
        <begin position="163"/>
        <end position="184"/>
    </location>
</feature>
<keyword evidence="1" id="KW-1133">Transmembrane helix</keyword>
<gene>
    <name evidence="2" type="ORF">GCM10010968_15590</name>
</gene>
<feature type="transmembrane region" description="Helical" evidence="1">
    <location>
        <begin position="61"/>
        <end position="80"/>
    </location>
</feature>
<feature type="transmembrane region" description="Helical" evidence="1">
    <location>
        <begin position="87"/>
        <end position="105"/>
    </location>
</feature>
<proteinExistence type="predicted"/>
<reference evidence="3" key="1">
    <citation type="journal article" date="2019" name="Int. J. Syst. Evol. Microbiol.">
        <title>The Global Catalogue of Microorganisms (GCM) 10K type strain sequencing project: providing services to taxonomists for standard genome sequencing and annotation.</title>
        <authorList>
            <consortium name="The Broad Institute Genomics Platform"/>
            <consortium name="The Broad Institute Genome Sequencing Center for Infectious Disease"/>
            <person name="Wu L."/>
            <person name="Ma J."/>
        </authorList>
    </citation>
    <scope>NUCLEOTIDE SEQUENCE [LARGE SCALE GENOMIC DNA]</scope>
    <source>
        <strain evidence="3">CGMCC 1.6960</strain>
    </source>
</reference>
<dbReference type="EMBL" id="BMLM01000001">
    <property type="protein sequence ID" value="GGN84104.1"/>
    <property type="molecule type" value="Genomic_DNA"/>
</dbReference>
<dbReference type="Proteomes" id="UP000626982">
    <property type="component" value="Unassembled WGS sequence"/>
</dbReference>
<keyword evidence="1" id="KW-0472">Membrane</keyword>
<protein>
    <recommendedName>
        <fullName evidence="4">DUF998 domain-containing protein</fullName>
    </recommendedName>
</protein>
<feature type="transmembrane region" description="Helical" evidence="1">
    <location>
        <begin position="125"/>
        <end position="151"/>
    </location>
</feature>
<dbReference type="RefSeq" id="WP_188717612.1">
    <property type="nucleotide sequence ID" value="NZ_BAABBD010000002.1"/>
</dbReference>
<feature type="transmembrane region" description="Helical" evidence="1">
    <location>
        <begin position="204"/>
        <end position="222"/>
    </location>
</feature>